<evidence type="ECO:0000256" key="2">
    <source>
        <dbReference type="ARBA" id="ARBA00022723"/>
    </source>
</evidence>
<dbReference type="PANTHER" id="PTHR46470">
    <property type="entry name" value="N-ACYLNEURAMINATE-9-PHOSPHATASE"/>
    <property type="match status" value="1"/>
</dbReference>
<evidence type="ECO:0000256" key="1">
    <source>
        <dbReference type="ARBA" id="ARBA00001946"/>
    </source>
</evidence>
<dbReference type="RefSeq" id="WP_078787986.1">
    <property type="nucleotide sequence ID" value="NZ_FMTO01000015.1"/>
</dbReference>
<name>A0A1T4PZ40_9FIRM</name>
<dbReference type="EMBL" id="FUXA01000015">
    <property type="protein sequence ID" value="SJZ96709.1"/>
    <property type="molecule type" value="Genomic_DNA"/>
</dbReference>
<sequence>MKYKNYIFDLYGTLIDVKTDEHSLDLWKKMADIYACYGAVYKPKDMKRIFTRFEEEERVKVKNRTGCLVPEIKIEKVFIRLLVEAQGDNVRIPKNISTWAELISNTFRTLSREEIRLFPDTISTLKKLREKGCKVYLLSNAQAVFTRPEISLMKLDDCFDKIYISSYYGVMKPDKRFLRRLIKSEGLEKSETVYIGNDIGIDMKTAEENDIDAILLNNYDMSKREIKKQTEKAGLEHKFKTIDSIYKLISVTSLVNI</sequence>
<reference evidence="5 6" key="1">
    <citation type="submission" date="2017-02" db="EMBL/GenBank/DDBJ databases">
        <authorList>
            <person name="Peterson S.W."/>
        </authorList>
    </citation>
    <scope>NUCLEOTIDE SEQUENCE [LARGE SCALE GENOMIC DNA]</scope>
    <source>
        <strain evidence="5 6">ATCC 17233</strain>
    </source>
</reference>
<keyword evidence="4" id="KW-0460">Magnesium</keyword>
<dbReference type="PRINTS" id="PR00413">
    <property type="entry name" value="HADHALOGNASE"/>
</dbReference>
<evidence type="ECO:0000313" key="5">
    <source>
        <dbReference type="EMBL" id="SJZ96709.1"/>
    </source>
</evidence>
<evidence type="ECO:0000256" key="3">
    <source>
        <dbReference type="ARBA" id="ARBA00022801"/>
    </source>
</evidence>
<evidence type="ECO:0000256" key="4">
    <source>
        <dbReference type="ARBA" id="ARBA00022842"/>
    </source>
</evidence>
<proteinExistence type="predicted"/>
<evidence type="ECO:0000313" key="6">
    <source>
        <dbReference type="Proteomes" id="UP000189857"/>
    </source>
</evidence>
<dbReference type="InterPro" id="IPR051400">
    <property type="entry name" value="HAD-like_hydrolase"/>
</dbReference>
<dbReference type="GO" id="GO:0046872">
    <property type="term" value="F:metal ion binding"/>
    <property type="evidence" value="ECO:0007669"/>
    <property type="project" value="UniProtKB-KW"/>
</dbReference>
<dbReference type="Proteomes" id="UP000189857">
    <property type="component" value="Unassembled WGS sequence"/>
</dbReference>
<gene>
    <name evidence="5" type="ORF">SAMN02745110_02192</name>
</gene>
<dbReference type="AlphaFoldDB" id="A0A1T4PZ40"/>
<dbReference type="SFLD" id="SFLDG01129">
    <property type="entry name" value="C1.5:_HAD__Beta-PGM__Phosphata"/>
    <property type="match status" value="1"/>
</dbReference>
<dbReference type="GO" id="GO:0044281">
    <property type="term" value="P:small molecule metabolic process"/>
    <property type="evidence" value="ECO:0007669"/>
    <property type="project" value="UniProtKB-ARBA"/>
</dbReference>
<dbReference type="GO" id="GO:0016791">
    <property type="term" value="F:phosphatase activity"/>
    <property type="evidence" value="ECO:0007669"/>
    <property type="project" value="TreeGrafter"/>
</dbReference>
<dbReference type="InterPro" id="IPR023214">
    <property type="entry name" value="HAD_sf"/>
</dbReference>
<protein>
    <submittedName>
        <fullName evidence="5">Putative hydrolase of the HAD superfamily</fullName>
    </submittedName>
</protein>
<dbReference type="PANTHER" id="PTHR46470:SF2">
    <property type="entry name" value="GLYCERALDEHYDE 3-PHOSPHATE PHOSPHATASE"/>
    <property type="match status" value="1"/>
</dbReference>
<organism evidence="5 6">
    <name type="scientific">Eubacterium ruminantium</name>
    <dbReference type="NCBI Taxonomy" id="42322"/>
    <lineage>
        <taxon>Bacteria</taxon>
        <taxon>Bacillati</taxon>
        <taxon>Bacillota</taxon>
        <taxon>Clostridia</taxon>
        <taxon>Eubacteriales</taxon>
        <taxon>Eubacteriaceae</taxon>
        <taxon>Eubacterium</taxon>
    </lineage>
</organism>
<dbReference type="SUPFAM" id="SSF56784">
    <property type="entry name" value="HAD-like"/>
    <property type="match status" value="1"/>
</dbReference>
<dbReference type="Pfam" id="PF00702">
    <property type="entry name" value="Hydrolase"/>
    <property type="match status" value="1"/>
</dbReference>
<dbReference type="Gene3D" id="1.10.150.520">
    <property type="match status" value="1"/>
</dbReference>
<comment type="cofactor">
    <cofactor evidence="1">
        <name>Mg(2+)</name>
        <dbReference type="ChEBI" id="CHEBI:18420"/>
    </cofactor>
</comment>
<dbReference type="InterPro" id="IPR036412">
    <property type="entry name" value="HAD-like_sf"/>
</dbReference>
<dbReference type="Gene3D" id="3.40.50.1000">
    <property type="entry name" value="HAD superfamily/HAD-like"/>
    <property type="match status" value="1"/>
</dbReference>
<dbReference type="InterPro" id="IPR006439">
    <property type="entry name" value="HAD-SF_hydro_IA"/>
</dbReference>
<accession>A0A1T4PZ40</accession>
<dbReference type="SFLD" id="SFLDS00003">
    <property type="entry name" value="Haloacid_Dehalogenase"/>
    <property type="match status" value="1"/>
</dbReference>
<keyword evidence="3 5" id="KW-0378">Hydrolase</keyword>
<dbReference type="OrthoDB" id="264363at2"/>
<keyword evidence="6" id="KW-1185">Reference proteome</keyword>
<keyword evidence="2" id="KW-0479">Metal-binding</keyword>